<keyword evidence="6 7" id="KW-0472">Membrane</keyword>
<feature type="domain" description="Sulfatase N-terminal" evidence="8">
    <location>
        <begin position="121"/>
        <end position="401"/>
    </location>
</feature>
<evidence type="ECO:0000256" key="2">
    <source>
        <dbReference type="ARBA" id="ARBA00022475"/>
    </source>
</evidence>
<dbReference type="EMBL" id="JBAWKC010000001">
    <property type="protein sequence ID" value="MFH6768163.1"/>
    <property type="molecule type" value="Genomic_DNA"/>
</dbReference>
<sequence length="437" mass="51311">MESNTNEIKEFTSSYLDAQIIVLTVLFLIVAIISIIFIRRECHKALLTSKKHKFRILAALVAIFIFLKVSTLISFNLPYLVIKSSIEYYLDSKKFSDYRINKNGAFKNVSRESNISKQEVYIIIIGESTSRSHMGIYNYYRNTTPLLEEIKKEMIIYNNVISPHTYTIASLTKGLTLGNFENTEIKYKGSIIQLLNQANFKTYWISNQRPIGVFDTQVTKIGLGADKSFFLNSKHTNETTNFDQDLIDQLKKVFLEEGDKKVIFLQMIGAHIDYSKRYPKEYNHFKNTPRTKFNNKEVFKKINSYDNAIRYSDYVIREVIELTKKLSVSSFVFYFSDHGEEVYDDIDFFGHSADQIITRNIYEIPMFVWLSEDFKHHKDISINKEVKYMIDDIFHSIADLCQVRSTEVDSTRSIFSEHFKERKRIIRDTIDYDTFFK</sequence>
<gene>
    <name evidence="9" type="ORF">V8G56_05385</name>
</gene>
<evidence type="ECO:0000313" key="10">
    <source>
        <dbReference type="Proteomes" id="UP001610104"/>
    </source>
</evidence>
<evidence type="ECO:0000313" key="9">
    <source>
        <dbReference type="EMBL" id="MFH6768163.1"/>
    </source>
</evidence>
<evidence type="ECO:0000256" key="4">
    <source>
        <dbReference type="ARBA" id="ARBA00022692"/>
    </source>
</evidence>
<feature type="transmembrane region" description="Helical" evidence="7">
    <location>
        <begin position="59"/>
        <end position="82"/>
    </location>
</feature>
<reference evidence="9 10" key="1">
    <citation type="submission" date="2024-02" db="EMBL/GenBank/DDBJ databases">
        <title>A Gaetbulibacter species isolated from tidal flats and genomic insights of their niches.</title>
        <authorList>
            <person name="Ye Y."/>
        </authorList>
    </citation>
    <scope>NUCLEOTIDE SEQUENCE [LARGE SCALE GENOMIC DNA]</scope>
    <source>
        <strain evidence="9 10">KEM-8</strain>
    </source>
</reference>
<evidence type="ECO:0000259" key="8">
    <source>
        <dbReference type="Pfam" id="PF00884"/>
    </source>
</evidence>
<evidence type="ECO:0000256" key="7">
    <source>
        <dbReference type="SAM" id="Phobius"/>
    </source>
</evidence>
<accession>A0ABW7MQQ3</accession>
<dbReference type="InterPro" id="IPR058130">
    <property type="entry name" value="PEA_transf_C"/>
</dbReference>
<organism evidence="9 10">
    <name type="scientific">Gaetbulibacter aquiaggeris</name>
    <dbReference type="NCBI Taxonomy" id="1735373"/>
    <lineage>
        <taxon>Bacteria</taxon>
        <taxon>Pseudomonadati</taxon>
        <taxon>Bacteroidota</taxon>
        <taxon>Flavobacteriia</taxon>
        <taxon>Flavobacteriales</taxon>
        <taxon>Flavobacteriaceae</taxon>
        <taxon>Gaetbulibacter</taxon>
    </lineage>
</organism>
<evidence type="ECO:0000256" key="6">
    <source>
        <dbReference type="ARBA" id="ARBA00023136"/>
    </source>
</evidence>
<comment type="caution">
    <text evidence="9">The sequence shown here is derived from an EMBL/GenBank/DDBJ whole genome shotgun (WGS) entry which is preliminary data.</text>
</comment>
<keyword evidence="2" id="KW-1003">Cell membrane</keyword>
<dbReference type="InterPro" id="IPR017850">
    <property type="entry name" value="Alkaline_phosphatase_core_sf"/>
</dbReference>
<dbReference type="InterPro" id="IPR000917">
    <property type="entry name" value="Sulfatase_N"/>
</dbReference>
<name>A0ABW7MQQ3_9FLAO</name>
<evidence type="ECO:0000256" key="5">
    <source>
        <dbReference type="ARBA" id="ARBA00022989"/>
    </source>
</evidence>
<dbReference type="CDD" id="cd16017">
    <property type="entry name" value="LptA"/>
    <property type="match status" value="1"/>
</dbReference>
<protein>
    <submittedName>
        <fullName evidence="9">Phosphoethanolamine transferase</fullName>
    </submittedName>
</protein>
<dbReference type="Proteomes" id="UP001610104">
    <property type="component" value="Unassembled WGS sequence"/>
</dbReference>
<dbReference type="RefSeq" id="WP_395437410.1">
    <property type="nucleotide sequence ID" value="NZ_JBAWKC010000001.1"/>
</dbReference>
<keyword evidence="10" id="KW-1185">Reference proteome</keyword>
<comment type="subcellular location">
    <subcellularLocation>
        <location evidence="1">Cell membrane</location>
        <topology evidence="1">Multi-pass membrane protein</topology>
    </subcellularLocation>
</comment>
<dbReference type="PANTHER" id="PTHR30443:SF2">
    <property type="entry name" value="PHOSPHOETHANOLAMINE TRANSFERASE EPTC"/>
    <property type="match status" value="1"/>
</dbReference>
<keyword evidence="5 7" id="KW-1133">Transmembrane helix</keyword>
<feature type="transmembrane region" description="Helical" evidence="7">
    <location>
        <begin position="20"/>
        <end position="38"/>
    </location>
</feature>
<keyword evidence="3 9" id="KW-0808">Transferase</keyword>
<dbReference type="PANTHER" id="PTHR30443">
    <property type="entry name" value="INNER MEMBRANE PROTEIN"/>
    <property type="match status" value="1"/>
</dbReference>
<proteinExistence type="predicted"/>
<keyword evidence="4 7" id="KW-0812">Transmembrane</keyword>
<dbReference type="GO" id="GO:0016740">
    <property type="term" value="F:transferase activity"/>
    <property type="evidence" value="ECO:0007669"/>
    <property type="project" value="UniProtKB-KW"/>
</dbReference>
<evidence type="ECO:0000256" key="1">
    <source>
        <dbReference type="ARBA" id="ARBA00004651"/>
    </source>
</evidence>
<dbReference type="InterPro" id="IPR040423">
    <property type="entry name" value="PEA_transferase"/>
</dbReference>
<dbReference type="Gene3D" id="3.40.720.10">
    <property type="entry name" value="Alkaline Phosphatase, subunit A"/>
    <property type="match status" value="1"/>
</dbReference>
<dbReference type="SUPFAM" id="SSF53649">
    <property type="entry name" value="Alkaline phosphatase-like"/>
    <property type="match status" value="1"/>
</dbReference>
<dbReference type="Pfam" id="PF00884">
    <property type="entry name" value="Sulfatase"/>
    <property type="match status" value="1"/>
</dbReference>
<evidence type="ECO:0000256" key="3">
    <source>
        <dbReference type="ARBA" id="ARBA00022679"/>
    </source>
</evidence>